<dbReference type="KEGG" id="ttc:FOKN1_1266"/>
<keyword evidence="2" id="KW-0436">Ligase</keyword>
<sequence length="607" mass="66545">MQPTGSSHDLALRPSTFSTLCEALDYAAGGETGVNFYNGRGELYCALSYGELREQSLALARRLLGLGMKKGDRVALVAETTPDFVRFFWACQYAGLVPVPLPATVHIGGHQAFVNQLRKLLENCRAEAAMAPEEWLSFLQEATEGLELRCVGTPDVFDALEPAAGELPGAEPQDTAYIQYTSGSTRFPRGVVIDHTTVLANINDMALNGLKLNDQDRFGSWLPFYHDMGLVAFIIMPMATQRSVDFLGTRDFAMRPRQWLELMSRNRATITSAPPFGYDLAAMRVRASDAEKWDLSNWRVACVGAELISPEPLQRFAEALAPAGFDPRSYVACYGMAECSLAISFAPLGEEMAVDCIDAEQLQQAHEARPVDPAAAEREGVRVAKYVDCGPLLPTFEVSIRDDDGNPLPERHVGSIHLRGPSVMSGYFEDEASTREVMSADGWLNTGDVGYLVDGNLVVTGRKKDMIIVHGRNIWPQDLEYLAKQQPGVRFTDAAAFAVTDEHQHETAAIVVQCRERDPARRDLLVKNIKGQVRAEFGIECVVELVPPRTLPRTSSGKLARSRARQEFLARRAAEAATPPQANVVNGPGTAAAPPVEANRDRARRLA</sequence>
<evidence type="ECO:0000259" key="4">
    <source>
        <dbReference type="Pfam" id="PF00501"/>
    </source>
</evidence>
<protein>
    <submittedName>
        <fullName evidence="5">Acyl-CoA synthase</fullName>
    </submittedName>
</protein>
<feature type="domain" description="AMP-dependent synthetase/ligase" evidence="4">
    <location>
        <begin position="44"/>
        <end position="428"/>
    </location>
</feature>
<dbReference type="Gene3D" id="3.40.50.12780">
    <property type="entry name" value="N-terminal domain of ligase-like"/>
    <property type="match status" value="1"/>
</dbReference>
<organism evidence="5 6">
    <name type="scientific">Thiohalobacter thiocyanaticus</name>
    <dbReference type="NCBI Taxonomy" id="585455"/>
    <lineage>
        <taxon>Bacteria</taxon>
        <taxon>Pseudomonadati</taxon>
        <taxon>Pseudomonadota</taxon>
        <taxon>Gammaproteobacteria</taxon>
        <taxon>Thiohalobacterales</taxon>
        <taxon>Thiohalobacteraceae</taxon>
        <taxon>Thiohalobacter</taxon>
    </lineage>
</organism>
<dbReference type="AlphaFoldDB" id="A0A1Z4VR31"/>
<dbReference type="EMBL" id="AP018052">
    <property type="protein sequence ID" value="BAZ93664.1"/>
    <property type="molecule type" value="Genomic_DNA"/>
</dbReference>
<keyword evidence="6" id="KW-1185">Reference proteome</keyword>
<dbReference type="SUPFAM" id="SSF56801">
    <property type="entry name" value="Acetyl-CoA synthetase-like"/>
    <property type="match status" value="1"/>
</dbReference>
<dbReference type="Gene3D" id="3.30.300.30">
    <property type="match status" value="1"/>
</dbReference>
<dbReference type="InterPro" id="IPR042099">
    <property type="entry name" value="ANL_N_sf"/>
</dbReference>
<evidence type="ECO:0000256" key="2">
    <source>
        <dbReference type="ARBA" id="ARBA00022598"/>
    </source>
</evidence>
<dbReference type="PANTHER" id="PTHR22754">
    <property type="entry name" value="DISCO-INTERACTING PROTEIN 2 DIP2 -RELATED"/>
    <property type="match status" value="1"/>
</dbReference>
<name>A0A1Z4VR31_9GAMM</name>
<dbReference type="GO" id="GO:0006633">
    <property type="term" value="P:fatty acid biosynthetic process"/>
    <property type="evidence" value="ECO:0007669"/>
    <property type="project" value="TreeGrafter"/>
</dbReference>
<evidence type="ECO:0000313" key="5">
    <source>
        <dbReference type="EMBL" id="BAZ93664.1"/>
    </source>
</evidence>
<evidence type="ECO:0000256" key="1">
    <source>
        <dbReference type="ARBA" id="ARBA00006432"/>
    </source>
</evidence>
<reference evidence="5 6" key="1">
    <citation type="submission" date="2017-05" db="EMBL/GenBank/DDBJ databases">
        <title>Thiocyanate degradation by Thiohalobacter thiocyanaticus FOKN1.</title>
        <authorList>
            <person name="Oshiki M."/>
            <person name="Fukushima T."/>
            <person name="Kawano S."/>
            <person name="Nakagawa J."/>
        </authorList>
    </citation>
    <scope>NUCLEOTIDE SEQUENCE [LARGE SCALE GENOMIC DNA]</scope>
    <source>
        <strain evidence="5 6">FOKN1</strain>
    </source>
</reference>
<dbReference type="InterPro" id="IPR045851">
    <property type="entry name" value="AMP-bd_C_sf"/>
</dbReference>
<dbReference type="GO" id="GO:0070566">
    <property type="term" value="F:adenylyltransferase activity"/>
    <property type="evidence" value="ECO:0007669"/>
    <property type="project" value="TreeGrafter"/>
</dbReference>
<dbReference type="OrthoDB" id="5296889at2"/>
<dbReference type="GO" id="GO:0016874">
    <property type="term" value="F:ligase activity"/>
    <property type="evidence" value="ECO:0007669"/>
    <property type="project" value="UniProtKB-KW"/>
</dbReference>
<dbReference type="NCBIfam" id="NF006624">
    <property type="entry name" value="PRK09192.1"/>
    <property type="match status" value="1"/>
</dbReference>
<proteinExistence type="inferred from homology"/>
<evidence type="ECO:0000256" key="3">
    <source>
        <dbReference type="SAM" id="MobiDB-lite"/>
    </source>
</evidence>
<dbReference type="InterPro" id="IPR040097">
    <property type="entry name" value="FAAL/FAAC"/>
</dbReference>
<dbReference type="Pfam" id="PF00501">
    <property type="entry name" value="AMP-binding"/>
    <property type="match status" value="1"/>
</dbReference>
<accession>A0A1Z4VR31</accession>
<comment type="similarity">
    <text evidence="1">Belongs to the ATP-dependent AMP-binding enzyme family.</text>
</comment>
<dbReference type="PANTHER" id="PTHR22754:SF32">
    <property type="entry name" value="DISCO-INTERACTING PROTEIN 2"/>
    <property type="match status" value="1"/>
</dbReference>
<dbReference type="CDD" id="cd05931">
    <property type="entry name" value="FAAL"/>
    <property type="match status" value="1"/>
</dbReference>
<feature type="region of interest" description="Disordered" evidence="3">
    <location>
        <begin position="572"/>
        <end position="607"/>
    </location>
</feature>
<dbReference type="InterPro" id="IPR000873">
    <property type="entry name" value="AMP-dep_synth/lig_dom"/>
</dbReference>
<dbReference type="Proteomes" id="UP000218765">
    <property type="component" value="Chromosome"/>
</dbReference>
<gene>
    <name evidence="5" type="ORF">FOKN1_1266</name>
</gene>
<evidence type="ECO:0000313" key="6">
    <source>
        <dbReference type="Proteomes" id="UP000218765"/>
    </source>
</evidence>
<dbReference type="GO" id="GO:0005886">
    <property type="term" value="C:plasma membrane"/>
    <property type="evidence" value="ECO:0007669"/>
    <property type="project" value="TreeGrafter"/>
</dbReference>